<feature type="region of interest" description="Disordered" evidence="1">
    <location>
        <begin position="361"/>
        <end position="381"/>
    </location>
</feature>
<dbReference type="Proteomes" id="UP001530293">
    <property type="component" value="Unassembled WGS sequence"/>
</dbReference>
<reference evidence="3 4" key="1">
    <citation type="submission" date="2024-10" db="EMBL/GenBank/DDBJ databases">
        <title>Updated reference genomes for cyclostephanoid diatoms.</title>
        <authorList>
            <person name="Roberts W.R."/>
            <person name="Alverson A.J."/>
        </authorList>
    </citation>
    <scope>NUCLEOTIDE SEQUENCE [LARGE SCALE GENOMIC DNA]</scope>
    <source>
        <strain evidence="3 4">AJA232-27</strain>
    </source>
</reference>
<feature type="transmembrane region" description="Helical" evidence="2">
    <location>
        <begin position="26"/>
        <end position="51"/>
    </location>
</feature>
<evidence type="ECO:0000313" key="3">
    <source>
        <dbReference type="EMBL" id="KAL3767173.1"/>
    </source>
</evidence>
<protein>
    <recommendedName>
        <fullName evidence="5">Cytochrome P450</fullName>
    </recommendedName>
</protein>
<accession>A0ABD3MTQ2</accession>
<evidence type="ECO:0000256" key="1">
    <source>
        <dbReference type="SAM" id="MobiDB-lite"/>
    </source>
</evidence>
<feature type="region of interest" description="Disordered" evidence="1">
    <location>
        <begin position="205"/>
        <end position="238"/>
    </location>
</feature>
<name>A0ABD3MTQ2_9STRA</name>
<keyword evidence="2" id="KW-0472">Membrane</keyword>
<organism evidence="3 4">
    <name type="scientific">Discostella pseudostelligera</name>
    <dbReference type="NCBI Taxonomy" id="259834"/>
    <lineage>
        <taxon>Eukaryota</taxon>
        <taxon>Sar</taxon>
        <taxon>Stramenopiles</taxon>
        <taxon>Ochrophyta</taxon>
        <taxon>Bacillariophyta</taxon>
        <taxon>Coscinodiscophyceae</taxon>
        <taxon>Thalassiosirophycidae</taxon>
        <taxon>Stephanodiscales</taxon>
        <taxon>Stephanodiscaceae</taxon>
        <taxon>Discostella</taxon>
    </lineage>
</organism>
<dbReference type="AlphaFoldDB" id="A0ABD3MTQ2"/>
<evidence type="ECO:0008006" key="5">
    <source>
        <dbReference type="Google" id="ProtNLM"/>
    </source>
</evidence>
<keyword evidence="4" id="KW-1185">Reference proteome</keyword>
<evidence type="ECO:0000313" key="4">
    <source>
        <dbReference type="Proteomes" id="UP001530293"/>
    </source>
</evidence>
<comment type="caution">
    <text evidence="3">The sequence shown here is derived from an EMBL/GenBank/DDBJ whole genome shotgun (WGS) entry which is preliminary data.</text>
</comment>
<keyword evidence="2" id="KW-0812">Transmembrane</keyword>
<evidence type="ECO:0000256" key="2">
    <source>
        <dbReference type="SAM" id="Phobius"/>
    </source>
</evidence>
<sequence>MSDMALLSTFDCPSAAAPNDIMARHIFVVAPIVGTVLFVALMLLLCAMTLIAQRRHTRQILEGGACNLPTVMWRPRFWNYSSTQDDALDGKVRGEDDVDWDNHDCIIEWAIKFVREQQYHQYNITQQTSVVQVHRGSNITRHVKKKMGSSSITNILPRMERLNGPYGMYATVYGIRTKVVHVGHHVPARAVLTGAGVIELDSGEDLAEQSSRRNNTTSKATKSIRRSSTSSTMRLLTGSTKNPAYDHFKNFSGEGVFTANGSDWKAKRASVIHCLLRNANTDTILEVEANRAADSFIREAGHAMEIKRQIRSRNDVDDRKTGVTMNVVPMLQRSTVGLIYRIITHHNVEFGPIVTSDLENKHVSPKSDQPSSSASTTSPRKVRPLHSLLWMRMRMVNHQ</sequence>
<proteinExistence type="predicted"/>
<feature type="compositionally biased region" description="Low complexity" evidence="1">
    <location>
        <begin position="366"/>
        <end position="379"/>
    </location>
</feature>
<feature type="compositionally biased region" description="Low complexity" evidence="1">
    <location>
        <begin position="216"/>
        <end position="238"/>
    </location>
</feature>
<dbReference type="EMBL" id="JALLBG020000077">
    <property type="protein sequence ID" value="KAL3767173.1"/>
    <property type="molecule type" value="Genomic_DNA"/>
</dbReference>
<gene>
    <name evidence="3" type="ORF">ACHAWU_003264</name>
</gene>
<keyword evidence="2" id="KW-1133">Transmembrane helix</keyword>